<reference evidence="3 4" key="1">
    <citation type="submission" date="2017-09" db="EMBL/GenBank/DDBJ databases">
        <title>Large-scale bioinformatics analysis of Bacillus genomes uncovers conserved roles of natural products in bacterial physiology.</title>
        <authorList>
            <consortium name="Agbiome Team Llc"/>
            <person name="Bleich R.M."/>
            <person name="Grubbs K.J."/>
            <person name="Santa Maria K.C."/>
            <person name="Allen S.E."/>
            <person name="Farag S."/>
            <person name="Shank E.A."/>
            <person name="Bowers A."/>
        </authorList>
    </citation>
    <scope>NUCLEOTIDE SEQUENCE [LARGE SCALE GENOMIC DNA]</scope>
    <source>
        <strain evidence="3 4">AFS096845</strain>
    </source>
</reference>
<name>A0A2A7HTA9_BACCE</name>
<dbReference type="PANTHER" id="PTHR11080">
    <property type="entry name" value="PYRAZINAMIDASE/NICOTINAMIDASE"/>
    <property type="match status" value="1"/>
</dbReference>
<gene>
    <name evidence="3" type="ORF">COM96_19430</name>
</gene>
<sequence>MKTRFDDIVRIDEIGRTNSMKLNDLLALAKAEELVPASEDKERVMVIGIDFQNDFMENGELGVPNSHQDIRNITNFIYKNLNKITTIAVSLDTHDLHQIFHPSWWMNREGNHPVPFTIITADDVEEGIWIAVEKQKESLDYLRNLEKIGKKQLCIWTYHCIEGTNGAALEGQFSNMIHFHSIARNTKIEKIVKGQNPLSEMYGMIKPEYAVDDEGNYEFLSSLKSYKKIIIAGEAKSHCVLESVKQIVEHYTDDRSVTTNIYLLNDCMSPIPSYEEETEKVFEQLKLTYGIHIVNSTDLLL</sequence>
<comment type="caution">
    <text evidence="3">The sequence shown here is derived from an EMBL/GenBank/DDBJ whole genome shotgun (WGS) entry which is preliminary data.</text>
</comment>
<dbReference type="SUPFAM" id="SSF52499">
    <property type="entry name" value="Isochorismatase-like hydrolases"/>
    <property type="match status" value="1"/>
</dbReference>
<accession>A0A2A7HTA9</accession>
<dbReference type="AlphaFoldDB" id="A0A2A7HTA9"/>
<dbReference type="PANTHER" id="PTHR11080:SF2">
    <property type="entry name" value="LD05707P"/>
    <property type="match status" value="1"/>
</dbReference>
<keyword evidence="2" id="KW-0378">Hydrolase</keyword>
<protein>
    <recommendedName>
        <fullName evidence="5">Nicotinamidase</fullName>
    </recommendedName>
</protein>
<organism evidence="3 4">
    <name type="scientific">Bacillus cereus</name>
    <dbReference type="NCBI Taxonomy" id="1396"/>
    <lineage>
        <taxon>Bacteria</taxon>
        <taxon>Bacillati</taxon>
        <taxon>Bacillota</taxon>
        <taxon>Bacilli</taxon>
        <taxon>Bacillales</taxon>
        <taxon>Bacillaceae</taxon>
        <taxon>Bacillus</taxon>
        <taxon>Bacillus cereus group</taxon>
    </lineage>
</organism>
<evidence type="ECO:0000256" key="2">
    <source>
        <dbReference type="ARBA" id="ARBA00022801"/>
    </source>
</evidence>
<proteinExistence type="inferred from homology"/>
<evidence type="ECO:0008006" key="5">
    <source>
        <dbReference type="Google" id="ProtNLM"/>
    </source>
</evidence>
<evidence type="ECO:0000313" key="3">
    <source>
        <dbReference type="EMBL" id="PEC20409.1"/>
    </source>
</evidence>
<comment type="similarity">
    <text evidence="1">Belongs to the isochorismatase family.</text>
</comment>
<evidence type="ECO:0000313" key="4">
    <source>
        <dbReference type="Proteomes" id="UP000220006"/>
    </source>
</evidence>
<dbReference type="InterPro" id="IPR052347">
    <property type="entry name" value="Isochorismatase_Nicotinamidase"/>
</dbReference>
<dbReference type="EMBL" id="NVLK01000043">
    <property type="protein sequence ID" value="PEC20409.1"/>
    <property type="molecule type" value="Genomic_DNA"/>
</dbReference>
<dbReference type="GO" id="GO:0016787">
    <property type="term" value="F:hydrolase activity"/>
    <property type="evidence" value="ECO:0007669"/>
    <property type="project" value="UniProtKB-KW"/>
</dbReference>
<dbReference type="Proteomes" id="UP000220006">
    <property type="component" value="Unassembled WGS sequence"/>
</dbReference>
<dbReference type="RefSeq" id="WP_097905136.1">
    <property type="nucleotide sequence ID" value="NZ_NVLK01000043.1"/>
</dbReference>
<evidence type="ECO:0000256" key="1">
    <source>
        <dbReference type="ARBA" id="ARBA00006336"/>
    </source>
</evidence>
<dbReference type="Gene3D" id="3.40.50.850">
    <property type="entry name" value="Isochorismatase-like"/>
    <property type="match status" value="1"/>
</dbReference>
<dbReference type="InterPro" id="IPR036380">
    <property type="entry name" value="Isochorismatase-like_sf"/>
</dbReference>